<dbReference type="GO" id="GO:0003729">
    <property type="term" value="F:mRNA binding"/>
    <property type="evidence" value="ECO:0007669"/>
    <property type="project" value="UniProtKB-UniRule"/>
</dbReference>
<gene>
    <name evidence="4" type="ORF">ZIOFF_025241</name>
</gene>
<comment type="caution">
    <text evidence="4">The sequence shown here is derived from an EMBL/GenBank/DDBJ whole genome shotgun (WGS) entry which is preliminary data.</text>
</comment>
<protein>
    <recommendedName>
        <fullName evidence="1">YTH domain-containing family protein</fullName>
    </recommendedName>
</protein>
<dbReference type="GO" id="GO:0005737">
    <property type="term" value="C:cytoplasm"/>
    <property type="evidence" value="ECO:0007669"/>
    <property type="project" value="TreeGrafter"/>
</dbReference>
<dbReference type="AlphaFoldDB" id="A0A8J5H1H2"/>
<sequence length="139" mass="16046">MVGRVNFNKTADFWQQNKWIGCFPVKWHIIKDAPNSILKYITLENNENKPVTNSRDTQEVELEKGLQMLKIFKEHINNTSVLDNFAFYEHRQRSMQEKRAKQQEKQASWNLDWDGMISPDAGDSMKTTKGAANGDANGV</sequence>
<dbReference type="InterPro" id="IPR007275">
    <property type="entry name" value="YTH_domain"/>
</dbReference>
<evidence type="ECO:0000256" key="2">
    <source>
        <dbReference type="SAM" id="MobiDB-lite"/>
    </source>
</evidence>
<comment type="function">
    <text evidence="1">Specifically recognizes and binds N6-methyladenosine (m6A)-containing RNAs, and regulates mRNA stability. M6A is a modification present at internal sites of mRNAs and some non-coding RNAs and plays a role in mRNA stability and processing.</text>
</comment>
<reference evidence="4 5" key="1">
    <citation type="submission" date="2020-08" db="EMBL/GenBank/DDBJ databases">
        <title>Plant Genome Project.</title>
        <authorList>
            <person name="Zhang R.-G."/>
        </authorList>
    </citation>
    <scope>NUCLEOTIDE SEQUENCE [LARGE SCALE GENOMIC DNA]</scope>
    <source>
        <tissue evidence="4">Rhizome</tissue>
    </source>
</reference>
<dbReference type="GO" id="GO:1990247">
    <property type="term" value="F:N6-methyladenosine-containing RNA reader activity"/>
    <property type="evidence" value="ECO:0007669"/>
    <property type="project" value="UniProtKB-UniRule"/>
</dbReference>
<dbReference type="PANTHER" id="PTHR12357">
    <property type="entry name" value="YTH YT521-B HOMOLOGY DOMAIN-CONTAINING"/>
    <property type="match status" value="1"/>
</dbReference>
<organism evidence="4 5">
    <name type="scientific">Zingiber officinale</name>
    <name type="common">Ginger</name>
    <name type="synonym">Amomum zingiber</name>
    <dbReference type="NCBI Taxonomy" id="94328"/>
    <lineage>
        <taxon>Eukaryota</taxon>
        <taxon>Viridiplantae</taxon>
        <taxon>Streptophyta</taxon>
        <taxon>Embryophyta</taxon>
        <taxon>Tracheophyta</taxon>
        <taxon>Spermatophyta</taxon>
        <taxon>Magnoliopsida</taxon>
        <taxon>Liliopsida</taxon>
        <taxon>Zingiberales</taxon>
        <taxon>Zingiberaceae</taxon>
        <taxon>Zingiber</taxon>
    </lineage>
</organism>
<comment type="similarity">
    <text evidence="1">Belongs to the YTHDF family.</text>
</comment>
<dbReference type="InterPro" id="IPR045168">
    <property type="entry name" value="YTH_prot"/>
</dbReference>
<dbReference type="Proteomes" id="UP000734854">
    <property type="component" value="Unassembled WGS sequence"/>
</dbReference>
<evidence type="ECO:0000313" key="5">
    <source>
        <dbReference type="Proteomes" id="UP000734854"/>
    </source>
</evidence>
<keyword evidence="5" id="KW-1185">Reference proteome</keyword>
<accession>A0A8J5H1H2</accession>
<evidence type="ECO:0000259" key="3">
    <source>
        <dbReference type="PROSITE" id="PS50882"/>
    </source>
</evidence>
<dbReference type="PROSITE" id="PS50882">
    <property type="entry name" value="YTH"/>
    <property type="match status" value="1"/>
</dbReference>
<evidence type="ECO:0000313" key="4">
    <source>
        <dbReference type="EMBL" id="KAG6514866.1"/>
    </source>
</evidence>
<feature type="domain" description="YTH" evidence="3">
    <location>
        <begin position="1"/>
        <end position="72"/>
    </location>
</feature>
<dbReference type="PANTHER" id="PTHR12357:SF99">
    <property type="entry name" value="YTH DOMAIN-CONTAINING PROTEIN ECT2-RELATED"/>
    <property type="match status" value="1"/>
</dbReference>
<dbReference type="CDD" id="cd21134">
    <property type="entry name" value="YTH"/>
    <property type="match status" value="1"/>
</dbReference>
<evidence type="ECO:0000256" key="1">
    <source>
        <dbReference type="RuleBase" id="RU369095"/>
    </source>
</evidence>
<feature type="region of interest" description="Disordered" evidence="2">
    <location>
        <begin position="94"/>
        <end position="139"/>
    </location>
</feature>
<dbReference type="GO" id="GO:0061157">
    <property type="term" value="P:mRNA destabilization"/>
    <property type="evidence" value="ECO:0007669"/>
    <property type="project" value="TreeGrafter"/>
</dbReference>
<keyword evidence="1" id="KW-0694">RNA-binding</keyword>
<name>A0A8J5H1H2_ZINOF</name>
<dbReference type="EMBL" id="JACMSC010000007">
    <property type="protein sequence ID" value="KAG6514866.1"/>
    <property type="molecule type" value="Genomic_DNA"/>
</dbReference>
<proteinExistence type="inferred from homology"/>
<dbReference type="Gene3D" id="3.10.590.10">
    <property type="entry name" value="ph1033 like domains"/>
    <property type="match status" value="1"/>
</dbReference>
<feature type="compositionally biased region" description="Basic and acidic residues" evidence="2">
    <location>
        <begin position="94"/>
        <end position="104"/>
    </location>
</feature>
<dbReference type="Pfam" id="PF04146">
    <property type="entry name" value="YTH"/>
    <property type="match status" value="1"/>
</dbReference>